<keyword evidence="1" id="KW-0732">Signal</keyword>
<reference evidence="2" key="1">
    <citation type="submission" date="2023-07" db="EMBL/GenBank/DDBJ databases">
        <title>Biological control against Fusarium languescens, the causal agent of wilt in Jalapeno peppers, by a novel bacterial subspecies: Bacillus cabrialesii subsp. tritici TSO2.</title>
        <authorList>
            <person name="Montoya-Martinez A.C."/>
            <person name="Figueroa-Brambila K.M."/>
            <person name="Escalante-Beltran A."/>
            <person name="Lopez-Montoya N.D."/>
            <person name="Valenzuela-Ruiz V."/>
            <person name="Parra-Cota F.I."/>
            <person name="Estrada Alvarado M.I."/>
            <person name="De Los Santos Villalobos S."/>
        </authorList>
    </citation>
    <scope>NUCLEOTIDE SEQUENCE</scope>
    <source>
        <strain evidence="2">TSO2</strain>
    </source>
</reference>
<name>A0ABT9DJ57_9BACI</name>
<sequence length="140" mass="16056">MKKFLVCILLCLALNLDVQYTIAMAAKDETKVSFIMTENQTGFFIPNRNIPYDPGWLYYRFSILNTEGCTVNMKLERITLGGDYITLSEKEFFGNHYDYSAADDIPGTKLRNHYLAITKESGCRDVNIEGFYGAEYEETN</sequence>
<accession>A0ABT9DJ57</accession>
<proteinExistence type="predicted"/>
<dbReference type="Proteomes" id="UP001177121">
    <property type="component" value="Unassembled WGS sequence"/>
</dbReference>
<comment type="caution">
    <text evidence="2">The sequence shown here is derived from an EMBL/GenBank/DDBJ whole genome shotgun (WGS) entry which is preliminary data.</text>
</comment>
<feature type="signal peptide" evidence="1">
    <location>
        <begin position="1"/>
        <end position="25"/>
    </location>
</feature>
<gene>
    <name evidence="2" type="ORF">KHP33_007690</name>
</gene>
<evidence type="ECO:0000256" key="1">
    <source>
        <dbReference type="SAM" id="SignalP"/>
    </source>
</evidence>
<evidence type="ECO:0000313" key="3">
    <source>
        <dbReference type="Proteomes" id="UP001177121"/>
    </source>
</evidence>
<keyword evidence="3" id="KW-1185">Reference proteome</keyword>
<dbReference type="EMBL" id="JAHBMK020000001">
    <property type="protein sequence ID" value="MDO8224731.1"/>
    <property type="molecule type" value="Genomic_DNA"/>
</dbReference>
<dbReference type="RefSeq" id="WP_213401598.1">
    <property type="nucleotide sequence ID" value="NZ_JAHBMK020000001.1"/>
</dbReference>
<protein>
    <recommendedName>
        <fullName evidence="4">YoaW</fullName>
    </recommendedName>
</protein>
<evidence type="ECO:0000313" key="2">
    <source>
        <dbReference type="EMBL" id="MDO8224731.1"/>
    </source>
</evidence>
<organism evidence="2 3">
    <name type="scientific">Bacillus cabrialesii subsp. tritici</name>
    <dbReference type="NCBI Taxonomy" id="2944916"/>
    <lineage>
        <taxon>Bacteria</taxon>
        <taxon>Bacillati</taxon>
        <taxon>Bacillota</taxon>
        <taxon>Bacilli</taxon>
        <taxon>Bacillales</taxon>
        <taxon>Bacillaceae</taxon>
        <taxon>Bacillus</taxon>
        <taxon>Bacillus cabrialesii</taxon>
    </lineage>
</organism>
<feature type="chain" id="PRO_5045802356" description="YoaW" evidence="1">
    <location>
        <begin position="26"/>
        <end position="140"/>
    </location>
</feature>
<evidence type="ECO:0008006" key="4">
    <source>
        <dbReference type="Google" id="ProtNLM"/>
    </source>
</evidence>